<evidence type="ECO:0000256" key="1">
    <source>
        <dbReference type="ARBA" id="ARBA00022737"/>
    </source>
</evidence>
<dbReference type="SUPFAM" id="SSF48452">
    <property type="entry name" value="TPR-like"/>
    <property type="match status" value="1"/>
</dbReference>
<evidence type="ECO:0000313" key="5">
    <source>
        <dbReference type="Proteomes" id="UP000245754"/>
    </source>
</evidence>
<feature type="region of interest" description="Disordered" evidence="3">
    <location>
        <begin position="47"/>
        <end position="68"/>
    </location>
</feature>
<dbReference type="GO" id="GO:0055087">
    <property type="term" value="C:Ski complex"/>
    <property type="evidence" value="ECO:0007669"/>
    <property type="project" value="InterPro"/>
</dbReference>
<accession>A0A316EYT2</accession>
<dbReference type="AlphaFoldDB" id="A0A316EYT2"/>
<dbReference type="InterPro" id="IPR019734">
    <property type="entry name" value="TPR_rpt"/>
</dbReference>
<feature type="region of interest" description="Disordered" evidence="3">
    <location>
        <begin position="204"/>
        <end position="252"/>
    </location>
</feature>
<dbReference type="InterPro" id="IPR039226">
    <property type="entry name" value="Ski3/TTC37"/>
</dbReference>
<comment type="caution">
    <text evidence="4">The sequence shown here is derived from an EMBL/GenBank/DDBJ whole genome shotgun (WGS) entry which is preliminary data.</text>
</comment>
<feature type="compositionally biased region" description="Low complexity" evidence="3">
    <location>
        <begin position="208"/>
        <end position="246"/>
    </location>
</feature>
<dbReference type="Gene3D" id="1.25.40.10">
    <property type="entry name" value="Tetratricopeptide repeat domain"/>
    <property type="match status" value="1"/>
</dbReference>
<proteinExistence type="predicted"/>
<dbReference type="EMBL" id="QGGT01000001">
    <property type="protein sequence ID" value="PWK37877.1"/>
    <property type="molecule type" value="Genomic_DNA"/>
</dbReference>
<organism evidence="4 5">
    <name type="scientific">Cupriavidus plantarum</name>
    <dbReference type="NCBI Taxonomy" id="942865"/>
    <lineage>
        <taxon>Bacteria</taxon>
        <taxon>Pseudomonadati</taxon>
        <taxon>Pseudomonadota</taxon>
        <taxon>Betaproteobacteria</taxon>
        <taxon>Burkholderiales</taxon>
        <taxon>Burkholderiaceae</taxon>
        <taxon>Cupriavidus</taxon>
    </lineage>
</organism>
<dbReference type="Proteomes" id="UP000245754">
    <property type="component" value="Unassembled WGS sequence"/>
</dbReference>
<dbReference type="Pfam" id="PF13181">
    <property type="entry name" value="TPR_8"/>
    <property type="match status" value="1"/>
</dbReference>
<gene>
    <name evidence="4" type="ORF">C7419_1011764</name>
</gene>
<sequence length="252" mass="26522">MSLPLLPSTAGRRPATGGRYSAAPLAIVAATLAVLAAFAAPPAAAQNGPLSLTPPPAPVTGPVSKDPGMVPAEKALREKRYSDAIAAFDRVLATNPRNAQARFERAWALAQSGREDEAMRAFNEMAQDFPELPEPHNNLALMYAKRGDLKRAESELLLAIESRPDFAIAYTNLGDVYRRMAAEAYNNALRRNPGDARAAEGLRHVRESAAPVDADAAPAGSPASSPAATAVPKSTSKSTSPRKSATGKSDNR</sequence>
<evidence type="ECO:0000256" key="3">
    <source>
        <dbReference type="SAM" id="MobiDB-lite"/>
    </source>
</evidence>
<evidence type="ECO:0000256" key="2">
    <source>
        <dbReference type="ARBA" id="ARBA00022803"/>
    </source>
</evidence>
<name>A0A316EYT2_9BURK</name>
<protein>
    <submittedName>
        <fullName evidence="4">Tetratricopeptide repeat protein</fullName>
    </submittedName>
</protein>
<keyword evidence="5" id="KW-1185">Reference proteome</keyword>
<evidence type="ECO:0000313" key="4">
    <source>
        <dbReference type="EMBL" id="PWK37877.1"/>
    </source>
</evidence>
<dbReference type="PANTHER" id="PTHR15704">
    <property type="entry name" value="SUPERKILLER 3 PROTEIN-RELATED"/>
    <property type="match status" value="1"/>
</dbReference>
<dbReference type="RefSeq" id="WP_109581540.1">
    <property type="nucleotide sequence ID" value="NZ_JBEFLL010000002.1"/>
</dbReference>
<dbReference type="SMART" id="SM00028">
    <property type="entry name" value="TPR"/>
    <property type="match status" value="4"/>
</dbReference>
<dbReference type="PANTHER" id="PTHR15704:SF7">
    <property type="entry name" value="SUPERKILLER COMPLEX PROTEIN 3"/>
    <property type="match status" value="1"/>
</dbReference>
<dbReference type="Pfam" id="PF13432">
    <property type="entry name" value="TPR_16"/>
    <property type="match status" value="1"/>
</dbReference>
<reference evidence="4 5" key="1">
    <citation type="submission" date="2018-05" db="EMBL/GenBank/DDBJ databases">
        <title>Genomic Encyclopedia of Type Strains, Phase IV (KMG-V): Genome sequencing to study the core and pangenomes of soil and plant-associated prokaryotes.</title>
        <authorList>
            <person name="Whitman W."/>
        </authorList>
    </citation>
    <scope>NUCLEOTIDE SEQUENCE [LARGE SCALE GENOMIC DNA]</scope>
    <source>
        <strain evidence="4 5">SLV-132</strain>
    </source>
</reference>
<dbReference type="GO" id="GO:0006401">
    <property type="term" value="P:RNA catabolic process"/>
    <property type="evidence" value="ECO:0007669"/>
    <property type="project" value="InterPro"/>
</dbReference>
<keyword evidence="1" id="KW-0677">Repeat</keyword>
<dbReference type="InterPro" id="IPR011990">
    <property type="entry name" value="TPR-like_helical_dom_sf"/>
</dbReference>
<keyword evidence="2" id="KW-0802">TPR repeat</keyword>